<evidence type="ECO:0000256" key="7">
    <source>
        <dbReference type="PROSITE-ProRule" id="PRU01091"/>
    </source>
</evidence>
<dbReference type="CDD" id="cd00383">
    <property type="entry name" value="trans_reg_C"/>
    <property type="match status" value="1"/>
</dbReference>
<dbReference type="OrthoDB" id="9802426at2"/>
<dbReference type="SMART" id="SM00862">
    <property type="entry name" value="Trans_reg_C"/>
    <property type="match status" value="1"/>
</dbReference>
<dbReference type="GO" id="GO:0000156">
    <property type="term" value="F:phosphorelay response regulator activity"/>
    <property type="evidence" value="ECO:0007669"/>
    <property type="project" value="TreeGrafter"/>
</dbReference>
<dbReference type="InterPro" id="IPR001789">
    <property type="entry name" value="Sig_transdc_resp-reg_receiver"/>
</dbReference>
<dbReference type="GO" id="GO:0006355">
    <property type="term" value="P:regulation of DNA-templated transcription"/>
    <property type="evidence" value="ECO:0007669"/>
    <property type="project" value="InterPro"/>
</dbReference>
<keyword evidence="1 6" id="KW-0597">Phosphoprotein</keyword>
<dbReference type="NCBIfam" id="TIGR03787">
    <property type="entry name" value="marine_sort_RR"/>
    <property type="match status" value="1"/>
</dbReference>
<dbReference type="InterPro" id="IPR001867">
    <property type="entry name" value="OmpR/PhoB-type_DNA-bd"/>
</dbReference>
<feature type="domain" description="OmpR/PhoB-type" evidence="9">
    <location>
        <begin position="133"/>
        <end position="229"/>
    </location>
</feature>
<dbReference type="CDD" id="cd17574">
    <property type="entry name" value="REC_OmpR"/>
    <property type="match status" value="1"/>
</dbReference>
<keyword evidence="5" id="KW-0804">Transcription</keyword>
<evidence type="ECO:0000256" key="6">
    <source>
        <dbReference type="PROSITE-ProRule" id="PRU00169"/>
    </source>
</evidence>
<keyword evidence="3" id="KW-0805">Transcription regulation</keyword>
<keyword evidence="2" id="KW-0902">Two-component regulatory system</keyword>
<dbReference type="Pfam" id="PF00072">
    <property type="entry name" value="Response_reg"/>
    <property type="match status" value="1"/>
</dbReference>
<protein>
    <submittedName>
        <fullName evidence="10">Proteobacterial dedicated sortase system response regulator</fullName>
    </submittedName>
</protein>
<dbReference type="InterPro" id="IPR036388">
    <property type="entry name" value="WH-like_DNA-bd_sf"/>
</dbReference>
<evidence type="ECO:0000313" key="10">
    <source>
        <dbReference type="EMBL" id="TVO70748.1"/>
    </source>
</evidence>
<dbReference type="SMART" id="SM00448">
    <property type="entry name" value="REC"/>
    <property type="match status" value="1"/>
</dbReference>
<dbReference type="Pfam" id="PF00486">
    <property type="entry name" value="Trans_reg_C"/>
    <property type="match status" value="1"/>
</dbReference>
<dbReference type="Gene3D" id="6.10.250.690">
    <property type="match status" value="1"/>
</dbReference>
<evidence type="ECO:0000256" key="1">
    <source>
        <dbReference type="ARBA" id="ARBA00022553"/>
    </source>
</evidence>
<dbReference type="InterPro" id="IPR011006">
    <property type="entry name" value="CheY-like_superfamily"/>
</dbReference>
<evidence type="ECO:0000256" key="4">
    <source>
        <dbReference type="ARBA" id="ARBA00023125"/>
    </source>
</evidence>
<dbReference type="InterPro" id="IPR016032">
    <property type="entry name" value="Sig_transdc_resp-reg_C-effctor"/>
</dbReference>
<proteinExistence type="predicted"/>
<accession>A0A558DXP6</accession>
<keyword evidence="11" id="KW-1185">Reference proteome</keyword>
<name>A0A558DXP6_9GAMM</name>
<dbReference type="InterPro" id="IPR039420">
    <property type="entry name" value="WalR-like"/>
</dbReference>
<dbReference type="RefSeq" id="WP_144359885.1">
    <property type="nucleotide sequence ID" value="NZ_VMNH01000023.1"/>
</dbReference>
<feature type="DNA-binding region" description="OmpR/PhoB-type" evidence="7">
    <location>
        <begin position="133"/>
        <end position="229"/>
    </location>
</feature>
<gene>
    <name evidence="10" type="primary">pdsR</name>
    <name evidence="10" type="ORF">FHP88_14895</name>
</gene>
<evidence type="ECO:0000256" key="3">
    <source>
        <dbReference type="ARBA" id="ARBA00023015"/>
    </source>
</evidence>
<dbReference type="PANTHER" id="PTHR48111">
    <property type="entry name" value="REGULATOR OF RPOS"/>
    <property type="match status" value="1"/>
</dbReference>
<dbReference type="AlphaFoldDB" id="A0A558DXP6"/>
<organism evidence="10 11">
    <name type="scientific">Sedimenticola selenatireducens</name>
    <dbReference type="NCBI Taxonomy" id="191960"/>
    <lineage>
        <taxon>Bacteria</taxon>
        <taxon>Pseudomonadati</taxon>
        <taxon>Pseudomonadota</taxon>
        <taxon>Gammaproteobacteria</taxon>
        <taxon>Chromatiales</taxon>
        <taxon>Sedimenticolaceae</taxon>
        <taxon>Sedimenticola</taxon>
    </lineage>
</organism>
<dbReference type="PROSITE" id="PS50110">
    <property type="entry name" value="RESPONSE_REGULATORY"/>
    <property type="match status" value="1"/>
</dbReference>
<comment type="caution">
    <text evidence="10">The sequence shown here is derived from an EMBL/GenBank/DDBJ whole genome shotgun (WGS) entry which is preliminary data.</text>
</comment>
<dbReference type="SUPFAM" id="SSF52172">
    <property type="entry name" value="CheY-like"/>
    <property type="match status" value="1"/>
</dbReference>
<feature type="domain" description="Response regulatory" evidence="8">
    <location>
        <begin position="4"/>
        <end position="120"/>
    </location>
</feature>
<evidence type="ECO:0000256" key="5">
    <source>
        <dbReference type="ARBA" id="ARBA00023163"/>
    </source>
</evidence>
<dbReference type="EMBL" id="VMNH01000023">
    <property type="protein sequence ID" value="TVO70748.1"/>
    <property type="molecule type" value="Genomic_DNA"/>
</dbReference>
<dbReference type="Gene3D" id="1.10.10.10">
    <property type="entry name" value="Winged helix-like DNA-binding domain superfamily/Winged helix DNA-binding domain"/>
    <property type="match status" value="1"/>
</dbReference>
<dbReference type="GO" id="GO:0000976">
    <property type="term" value="F:transcription cis-regulatory region binding"/>
    <property type="evidence" value="ECO:0007669"/>
    <property type="project" value="TreeGrafter"/>
</dbReference>
<dbReference type="PANTHER" id="PTHR48111:SF21">
    <property type="entry name" value="DNA-BINDING DUAL MASTER TRANSCRIPTIONAL REGULATOR RPAA"/>
    <property type="match status" value="1"/>
</dbReference>
<dbReference type="SUPFAM" id="SSF46894">
    <property type="entry name" value="C-terminal effector domain of the bipartite response regulators"/>
    <property type="match status" value="1"/>
</dbReference>
<evidence type="ECO:0000256" key="2">
    <source>
        <dbReference type="ARBA" id="ARBA00023012"/>
    </source>
</evidence>
<evidence type="ECO:0000259" key="8">
    <source>
        <dbReference type="PROSITE" id="PS50110"/>
    </source>
</evidence>
<evidence type="ECO:0000313" key="11">
    <source>
        <dbReference type="Proteomes" id="UP000316649"/>
    </source>
</evidence>
<feature type="modified residue" description="4-aspartylphosphate" evidence="6">
    <location>
        <position position="53"/>
    </location>
</feature>
<dbReference type="Proteomes" id="UP000316649">
    <property type="component" value="Unassembled WGS sequence"/>
</dbReference>
<dbReference type="InterPro" id="IPR022305">
    <property type="entry name" value="Response_regulator"/>
</dbReference>
<sequence>MKKQIAIVEDEPAIRENYVDLLNRQGYQVSGYASRTEAITAFRKQLPDLAILDIGLNDEMEGGFELCRELRSLSTTLPIIFLTARDSELDTVSGLRLGADDYLTKDITLAHLAARISALFRRMDALKQPIQKEQVIERGGLKLDLDRFQVTWEETPIDLTLTEFWFVHALCIHPGHVRSRDQLMDAANILVDATSISTHIKRIRRKFEEIDRHFNAIETVYGIGYRWNMAAPVLSKE</sequence>
<dbReference type="GO" id="GO:0032993">
    <property type="term" value="C:protein-DNA complex"/>
    <property type="evidence" value="ECO:0007669"/>
    <property type="project" value="TreeGrafter"/>
</dbReference>
<evidence type="ECO:0000259" key="9">
    <source>
        <dbReference type="PROSITE" id="PS51755"/>
    </source>
</evidence>
<reference evidence="10 11" key="1">
    <citation type="submission" date="2019-07" db="EMBL/GenBank/DDBJ databases">
        <title>The pathways for chlorine oxyanion respiration interact through the shared metabolite chlorate.</title>
        <authorList>
            <person name="Barnum T.P."/>
            <person name="Cheng Y."/>
            <person name="Hill K.A."/>
            <person name="Lucas L.N."/>
            <person name="Carlson H.K."/>
            <person name="Coates J.D."/>
        </authorList>
    </citation>
    <scope>NUCLEOTIDE SEQUENCE [LARGE SCALE GENOMIC DNA]</scope>
    <source>
        <strain evidence="10 11">BK-1</strain>
    </source>
</reference>
<dbReference type="Gene3D" id="3.40.50.2300">
    <property type="match status" value="1"/>
</dbReference>
<dbReference type="PROSITE" id="PS51755">
    <property type="entry name" value="OMPR_PHOB"/>
    <property type="match status" value="1"/>
</dbReference>
<dbReference type="GO" id="GO:0005829">
    <property type="term" value="C:cytosol"/>
    <property type="evidence" value="ECO:0007669"/>
    <property type="project" value="TreeGrafter"/>
</dbReference>
<keyword evidence="4 7" id="KW-0238">DNA-binding</keyword>